<dbReference type="EMBL" id="VSIY01000004">
    <property type="protein sequence ID" value="TYB82446.1"/>
    <property type="molecule type" value="Genomic_DNA"/>
</dbReference>
<dbReference type="PANTHER" id="PTHR30041">
    <property type="entry name" value="ARSENATE REDUCTASE"/>
    <property type="match status" value="1"/>
</dbReference>
<evidence type="ECO:0000313" key="3">
    <source>
        <dbReference type="EMBL" id="TYB82446.1"/>
    </source>
</evidence>
<accession>A0A5D0RNB5</accession>
<gene>
    <name evidence="3" type="ORF">FVF75_06950</name>
</gene>
<protein>
    <submittedName>
        <fullName evidence="3">Arsenate reductase</fullName>
    </submittedName>
</protein>
<dbReference type="Pfam" id="PF03960">
    <property type="entry name" value="ArsC"/>
    <property type="match status" value="1"/>
</dbReference>
<dbReference type="Proteomes" id="UP000322080">
    <property type="component" value="Unassembled WGS sequence"/>
</dbReference>
<evidence type="ECO:0000256" key="2">
    <source>
        <dbReference type="PROSITE-ProRule" id="PRU01282"/>
    </source>
</evidence>
<dbReference type="PANTHER" id="PTHR30041:SF8">
    <property type="entry name" value="PROTEIN YFFB"/>
    <property type="match status" value="1"/>
</dbReference>
<dbReference type="PROSITE" id="PS51353">
    <property type="entry name" value="ARSC"/>
    <property type="match status" value="1"/>
</dbReference>
<comment type="caution">
    <text evidence="3">The sequence shown here is derived from an EMBL/GenBank/DDBJ whole genome shotgun (WGS) entry which is preliminary data.</text>
</comment>
<name>A0A5D0RNB5_9RHOB</name>
<dbReference type="InterPro" id="IPR006660">
    <property type="entry name" value="Arsenate_reductase-like"/>
</dbReference>
<keyword evidence="4" id="KW-1185">Reference proteome</keyword>
<proteinExistence type="inferred from homology"/>
<evidence type="ECO:0000313" key="4">
    <source>
        <dbReference type="Proteomes" id="UP000322080"/>
    </source>
</evidence>
<dbReference type="Gene3D" id="3.40.30.10">
    <property type="entry name" value="Glutaredoxin"/>
    <property type="match status" value="1"/>
</dbReference>
<evidence type="ECO:0000256" key="1">
    <source>
        <dbReference type="ARBA" id="ARBA00007198"/>
    </source>
</evidence>
<organism evidence="3 4">
    <name type="scientific">Maritimibacter fusiformis</name>
    <dbReference type="NCBI Taxonomy" id="2603819"/>
    <lineage>
        <taxon>Bacteria</taxon>
        <taxon>Pseudomonadati</taxon>
        <taxon>Pseudomonadota</taxon>
        <taxon>Alphaproteobacteria</taxon>
        <taxon>Rhodobacterales</taxon>
        <taxon>Roseobacteraceae</taxon>
        <taxon>Maritimibacter</taxon>
    </lineage>
</organism>
<dbReference type="InterPro" id="IPR036249">
    <property type="entry name" value="Thioredoxin-like_sf"/>
</dbReference>
<dbReference type="RefSeq" id="WP_148377209.1">
    <property type="nucleotide sequence ID" value="NZ_VSIY01000004.1"/>
</dbReference>
<dbReference type="SUPFAM" id="SSF52833">
    <property type="entry name" value="Thioredoxin-like"/>
    <property type="match status" value="1"/>
</dbReference>
<reference evidence="3 4" key="1">
    <citation type="submission" date="2019-08" db="EMBL/GenBank/DDBJ databases">
        <title>Identification of a novel species of the genus Boseongicola.</title>
        <authorList>
            <person name="Zhang X.-Q."/>
        </authorList>
    </citation>
    <scope>NUCLEOTIDE SEQUENCE [LARGE SCALE GENOMIC DNA]</scope>
    <source>
        <strain evidence="3 4">HY14</strain>
    </source>
</reference>
<dbReference type="AlphaFoldDB" id="A0A5D0RNB5"/>
<comment type="similarity">
    <text evidence="1 2">Belongs to the ArsC family.</text>
</comment>
<sequence>MKVYGIKSCDTVRRALRELTAAGHAPELVDVRETPLQAADLARFAETFGEALVNRRSTTWRGLDEAARAGDPAALIAAHPTLMKRPVIEADGSITLGWDKETRAKWLGNPA</sequence>